<dbReference type="OrthoDB" id="10050400at2759"/>
<dbReference type="Gene3D" id="1.25.40.10">
    <property type="entry name" value="Tetratricopeptide repeat domain"/>
    <property type="match status" value="1"/>
</dbReference>
<dbReference type="AlphaFoldDB" id="M2RA88"/>
<gene>
    <name evidence="3" type="ORF">CERSUDRAFT_124695</name>
</gene>
<sequence length="505" mass="55733">MSRVPTLYSRAFPSLSIRPHCRPLSLLSSGNRHAFPKTPGARPAHLRRPTTVQKRQITSWINSQSRVSTIFTVLVVLGVASTAYGLYQFYDTFHTWPPAIRSDLRAGIKAKHNGDLALSERYLRRALQTALNEPETLGDHVHLKLSGIAAALGGVLEDAKRMRDACDVYRAALGLLLDPSSLPPFEPSDAPDAAAAKAAAERPRTLPPLTPEDHLRAASLAHHLAELLSEYKDPTWTPREAREQEERWRTCAVEEAIRAVRGATPSAAAPSQPPLSHPTTPEKGGESEEVQAMLSELELPVWMRRTEVSAPLEALGRFYTQEGKVEYAVPLYLEALQILMPPALSLQAQGRVPSIAERCRGAQIMNNLSEVQLAGPQGPTSHAREAAQRWSRQALETARRARAEVPEPSSSKGWFSRLFSKDDRRDDELEEGLETCQATVVAALFNLGSLLEMSGNVTEAQGMYTQSWEEARAIGMKEGMREARTALRRLERDSAQQKEGARGKN</sequence>
<proteinExistence type="predicted"/>
<evidence type="ECO:0000313" key="4">
    <source>
        <dbReference type="Proteomes" id="UP000016930"/>
    </source>
</evidence>
<keyword evidence="2" id="KW-0472">Membrane</keyword>
<organism evidence="3 4">
    <name type="scientific">Ceriporiopsis subvermispora (strain B)</name>
    <name type="common">White-rot fungus</name>
    <name type="synonym">Gelatoporia subvermispora</name>
    <dbReference type="NCBI Taxonomy" id="914234"/>
    <lineage>
        <taxon>Eukaryota</taxon>
        <taxon>Fungi</taxon>
        <taxon>Dikarya</taxon>
        <taxon>Basidiomycota</taxon>
        <taxon>Agaricomycotina</taxon>
        <taxon>Agaricomycetes</taxon>
        <taxon>Polyporales</taxon>
        <taxon>Gelatoporiaceae</taxon>
        <taxon>Gelatoporia</taxon>
    </lineage>
</organism>
<dbReference type="Pfam" id="PF13176">
    <property type="entry name" value="TPR_7"/>
    <property type="match status" value="1"/>
</dbReference>
<dbReference type="HOGENOM" id="CLU_024205_0_0_1"/>
<name>M2RA88_CERS8</name>
<dbReference type="InterPro" id="IPR040201">
    <property type="entry name" value="Mrg3-like"/>
</dbReference>
<dbReference type="EMBL" id="KB445800">
    <property type="protein sequence ID" value="EMD35357.1"/>
    <property type="molecule type" value="Genomic_DNA"/>
</dbReference>
<dbReference type="Proteomes" id="UP000016930">
    <property type="component" value="Unassembled WGS sequence"/>
</dbReference>
<dbReference type="PANTHER" id="PTHR28142:SF1">
    <property type="entry name" value="MITOCHONDRIAL INNER MEMBRANE I-AAA PROTEASE SUPERCOMPLEX SUBUNIT MGR3-RELATED"/>
    <property type="match status" value="1"/>
</dbReference>
<feature type="transmembrane region" description="Helical" evidence="2">
    <location>
        <begin position="67"/>
        <end position="87"/>
    </location>
</feature>
<evidence type="ECO:0000256" key="2">
    <source>
        <dbReference type="SAM" id="Phobius"/>
    </source>
</evidence>
<feature type="region of interest" description="Disordered" evidence="1">
    <location>
        <begin position="262"/>
        <end position="288"/>
    </location>
</feature>
<dbReference type="STRING" id="914234.M2RA88"/>
<evidence type="ECO:0000313" key="3">
    <source>
        <dbReference type="EMBL" id="EMD35357.1"/>
    </source>
</evidence>
<accession>M2RA88</accession>
<dbReference type="PANTHER" id="PTHR28142">
    <property type="entry name" value="MITOCHONDRIAL INNER MEMBRANE I-AAA PROTEASE SUPERCOMPLEX SUBUNIT MGR3-RELATED"/>
    <property type="match status" value="1"/>
</dbReference>
<feature type="compositionally biased region" description="Low complexity" evidence="1">
    <location>
        <begin position="187"/>
        <end position="198"/>
    </location>
</feature>
<feature type="region of interest" description="Disordered" evidence="1">
    <location>
        <begin position="486"/>
        <end position="505"/>
    </location>
</feature>
<reference evidence="3 4" key="1">
    <citation type="journal article" date="2012" name="Proc. Natl. Acad. Sci. U.S.A.">
        <title>Comparative genomics of Ceriporiopsis subvermispora and Phanerochaete chrysosporium provide insight into selective ligninolysis.</title>
        <authorList>
            <person name="Fernandez-Fueyo E."/>
            <person name="Ruiz-Duenas F.J."/>
            <person name="Ferreira P."/>
            <person name="Floudas D."/>
            <person name="Hibbett D.S."/>
            <person name="Canessa P."/>
            <person name="Larrondo L.F."/>
            <person name="James T.Y."/>
            <person name="Seelenfreund D."/>
            <person name="Lobos S."/>
            <person name="Polanco R."/>
            <person name="Tello M."/>
            <person name="Honda Y."/>
            <person name="Watanabe T."/>
            <person name="Watanabe T."/>
            <person name="Ryu J.S."/>
            <person name="Kubicek C.P."/>
            <person name="Schmoll M."/>
            <person name="Gaskell J."/>
            <person name="Hammel K.E."/>
            <person name="St John F.J."/>
            <person name="Vanden Wymelenberg A."/>
            <person name="Sabat G."/>
            <person name="Splinter BonDurant S."/>
            <person name="Syed K."/>
            <person name="Yadav J.S."/>
            <person name="Doddapaneni H."/>
            <person name="Subramanian V."/>
            <person name="Lavin J.L."/>
            <person name="Oguiza J.A."/>
            <person name="Perez G."/>
            <person name="Pisabarro A.G."/>
            <person name="Ramirez L."/>
            <person name="Santoyo F."/>
            <person name="Master E."/>
            <person name="Coutinho P.M."/>
            <person name="Henrissat B."/>
            <person name="Lombard V."/>
            <person name="Magnuson J.K."/>
            <person name="Kuees U."/>
            <person name="Hori C."/>
            <person name="Igarashi K."/>
            <person name="Samejima M."/>
            <person name="Held B.W."/>
            <person name="Barry K.W."/>
            <person name="LaButti K.M."/>
            <person name="Lapidus A."/>
            <person name="Lindquist E.A."/>
            <person name="Lucas S.M."/>
            <person name="Riley R."/>
            <person name="Salamov A.A."/>
            <person name="Hoffmeister D."/>
            <person name="Schwenk D."/>
            <person name="Hadar Y."/>
            <person name="Yarden O."/>
            <person name="de Vries R.P."/>
            <person name="Wiebenga A."/>
            <person name="Stenlid J."/>
            <person name="Eastwood D."/>
            <person name="Grigoriev I.V."/>
            <person name="Berka R.M."/>
            <person name="Blanchette R.A."/>
            <person name="Kersten P."/>
            <person name="Martinez A.T."/>
            <person name="Vicuna R."/>
            <person name="Cullen D."/>
        </authorList>
    </citation>
    <scope>NUCLEOTIDE SEQUENCE [LARGE SCALE GENOMIC DNA]</scope>
    <source>
        <strain evidence="3 4">B</strain>
    </source>
</reference>
<keyword evidence="4" id="KW-1185">Reference proteome</keyword>
<keyword evidence="2" id="KW-0812">Transmembrane</keyword>
<keyword evidence="2" id="KW-1133">Transmembrane helix</keyword>
<evidence type="ECO:0000256" key="1">
    <source>
        <dbReference type="SAM" id="MobiDB-lite"/>
    </source>
</evidence>
<feature type="region of interest" description="Disordered" evidence="1">
    <location>
        <begin position="184"/>
        <end position="210"/>
    </location>
</feature>
<dbReference type="InterPro" id="IPR011990">
    <property type="entry name" value="TPR-like_helical_dom_sf"/>
</dbReference>
<dbReference type="InterPro" id="IPR019734">
    <property type="entry name" value="TPR_rpt"/>
</dbReference>
<protein>
    <submittedName>
        <fullName evidence="3">Uncharacterized protein</fullName>
    </submittedName>
</protein>